<feature type="transmembrane region" description="Helical" evidence="6">
    <location>
        <begin position="252"/>
        <end position="271"/>
    </location>
</feature>
<dbReference type="InterPro" id="IPR000620">
    <property type="entry name" value="EamA_dom"/>
</dbReference>
<evidence type="ECO:0000256" key="2">
    <source>
        <dbReference type="ARBA" id="ARBA00022475"/>
    </source>
</evidence>
<feature type="transmembrane region" description="Helical" evidence="6">
    <location>
        <begin position="277"/>
        <end position="294"/>
    </location>
</feature>
<sequence>MLKNISATGSGILFAILGVVLFSAKAVMVKLAYTYDVDHLTLLLFRMVFALPFYIIIAFWKKPSHPQTIKTKDYLWLVFFGFIGYYLASLFDFMGLQYLKAGLERIILFIYPTMVVLLSWIFFKKRITKLQSLAILITYVGVLITFWDEIALKDESLALGSFLIFLSALTYAGYLVGSGWLIPKFGVVQFTSYAMIVSTVAIIIHYLFKKGIYIADYPIEVYALGGAMAILSTLIPSFLVSAAINRLGASTFAIFGSLGPISTIILAFFFLDERISTLQVFGMLVVISGVTLVSRKKT</sequence>
<feature type="domain" description="EamA" evidence="7">
    <location>
        <begin position="10"/>
        <end position="146"/>
    </location>
</feature>
<keyword evidence="2" id="KW-1003">Cell membrane</keyword>
<dbReference type="Pfam" id="PF00892">
    <property type="entry name" value="EamA"/>
    <property type="match status" value="2"/>
</dbReference>
<proteinExistence type="predicted"/>
<comment type="subcellular location">
    <subcellularLocation>
        <location evidence="1">Cell membrane</location>
        <topology evidence="1">Multi-pass membrane protein</topology>
    </subcellularLocation>
</comment>
<evidence type="ECO:0000259" key="7">
    <source>
        <dbReference type="Pfam" id="PF00892"/>
    </source>
</evidence>
<feature type="domain" description="EamA" evidence="7">
    <location>
        <begin position="159"/>
        <end position="294"/>
    </location>
</feature>
<feature type="transmembrane region" description="Helical" evidence="6">
    <location>
        <begin position="12"/>
        <end position="33"/>
    </location>
</feature>
<dbReference type="SUPFAM" id="SSF103481">
    <property type="entry name" value="Multidrug resistance efflux transporter EmrE"/>
    <property type="match status" value="2"/>
</dbReference>
<protein>
    <submittedName>
        <fullName evidence="8">EamA family transporter</fullName>
    </submittedName>
</protein>
<keyword evidence="3 6" id="KW-0812">Transmembrane</keyword>
<evidence type="ECO:0000256" key="4">
    <source>
        <dbReference type="ARBA" id="ARBA00022989"/>
    </source>
</evidence>
<dbReference type="PANTHER" id="PTHR42920">
    <property type="entry name" value="OS03G0707200 PROTEIN-RELATED"/>
    <property type="match status" value="1"/>
</dbReference>
<reference evidence="8 9" key="1">
    <citation type="submission" date="2019-11" db="EMBL/GenBank/DDBJ databases">
        <title>Maribacter lutea sp. nov., a marine bacterium isolated from intertidal sand.</title>
        <authorList>
            <person name="Liu A."/>
        </authorList>
    </citation>
    <scope>NUCLEOTIDE SEQUENCE [LARGE SCALE GENOMIC DNA]</scope>
    <source>
        <strain evidence="8 9">RZ05</strain>
    </source>
</reference>
<feature type="transmembrane region" description="Helical" evidence="6">
    <location>
        <begin position="73"/>
        <end position="94"/>
    </location>
</feature>
<dbReference type="RefSeq" id="WP_154365247.1">
    <property type="nucleotide sequence ID" value="NZ_WKJH01000004.1"/>
</dbReference>
<feature type="transmembrane region" description="Helical" evidence="6">
    <location>
        <begin position="39"/>
        <end position="61"/>
    </location>
</feature>
<dbReference type="InterPro" id="IPR051258">
    <property type="entry name" value="Diverse_Substrate_Transporter"/>
</dbReference>
<dbReference type="EMBL" id="WKJH01000004">
    <property type="protein sequence ID" value="MRX63923.1"/>
    <property type="molecule type" value="Genomic_DNA"/>
</dbReference>
<organism evidence="8 9">
    <name type="scientific">Maribacter luteus</name>
    <dbReference type="NCBI Taxonomy" id="2594478"/>
    <lineage>
        <taxon>Bacteria</taxon>
        <taxon>Pseudomonadati</taxon>
        <taxon>Bacteroidota</taxon>
        <taxon>Flavobacteriia</taxon>
        <taxon>Flavobacteriales</taxon>
        <taxon>Flavobacteriaceae</taxon>
        <taxon>Maribacter</taxon>
    </lineage>
</organism>
<dbReference type="PANTHER" id="PTHR42920:SF5">
    <property type="entry name" value="EAMA DOMAIN-CONTAINING PROTEIN"/>
    <property type="match status" value="1"/>
</dbReference>
<dbReference type="Gene3D" id="1.10.3730.20">
    <property type="match status" value="1"/>
</dbReference>
<feature type="transmembrane region" description="Helical" evidence="6">
    <location>
        <begin position="190"/>
        <end position="208"/>
    </location>
</feature>
<feature type="transmembrane region" description="Helical" evidence="6">
    <location>
        <begin position="220"/>
        <end position="240"/>
    </location>
</feature>
<feature type="transmembrane region" description="Helical" evidence="6">
    <location>
        <begin position="106"/>
        <end position="123"/>
    </location>
</feature>
<dbReference type="InterPro" id="IPR037185">
    <property type="entry name" value="EmrE-like"/>
</dbReference>
<evidence type="ECO:0000256" key="5">
    <source>
        <dbReference type="ARBA" id="ARBA00023136"/>
    </source>
</evidence>
<feature type="transmembrane region" description="Helical" evidence="6">
    <location>
        <begin position="159"/>
        <end position="183"/>
    </location>
</feature>
<comment type="caution">
    <text evidence="8">The sequence shown here is derived from an EMBL/GenBank/DDBJ whole genome shotgun (WGS) entry which is preliminary data.</text>
</comment>
<accession>A0A6I2MJH5</accession>
<dbReference type="Proteomes" id="UP000443153">
    <property type="component" value="Unassembled WGS sequence"/>
</dbReference>
<name>A0A6I2MJH5_9FLAO</name>
<dbReference type="GO" id="GO:0005886">
    <property type="term" value="C:plasma membrane"/>
    <property type="evidence" value="ECO:0007669"/>
    <property type="project" value="UniProtKB-SubCell"/>
</dbReference>
<evidence type="ECO:0000313" key="8">
    <source>
        <dbReference type="EMBL" id="MRX63923.1"/>
    </source>
</evidence>
<keyword evidence="4 6" id="KW-1133">Transmembrane helix</keyword>
<evidence type="ECO:0000256" key="3">
    <source>
        <dbReference type="ARBA" id="ARBA00022692"/>
    </source>
</evidence>
<dbReference type="AlphaFoldDB" id="A0A6I2MJH5"/>
<keyword evidence="9" id="KW-1185">Reference proteome</keyword>
<feature type="transmembrane region" description="Helical" evidence="6">
    <location>
        <begin position="130"/>
        <end position="147"/>
    </location>
</feature>
<dbReference type="OrthoDB" id="9813617at2"/>
<evidence type="ECO:0000256" key="1">
    <source>
        <dbReference type="ARBA" id="ARBA00004651"/>
    </source>
</evidence>
<evidence type="ECO:0000256" key="6">
    <source>
        <dbReference type="SAM" id="Phobius"/>
    </source>
</evidence>
<evidence type="ECO:0000313" key="9">
    <source>
        <dbReference type="Proteomes" id="UP000443153"/>
    </source>
</evidence>
<keyword evidence="5 6" id="KW-0472">Membrane</keyword>
<gene>
    <name evidence="8" type="ORF">GJ691_07050</name>
</gene>